<proteinExistence type="inferred from homology"/>
<dbReference type="Ensembl" id="ENSBMST00010025346.1">
    <property type="protein sequence ID" value="ENSBMSP00010023007.1"/>
    <property type="gene ID" value="ENSBMSG00010016710.1"/>
</dbReference>
<keyword evidence="4 5" id="KW-0732">Signal</keyword>
<protein>
    <recommendedName>
        <fullName evidence="7">Secretoglobin family 1A member 1</fullName>
    </recommendedName>
</protein>
<feature type="chain" id="PRO_5034621851" description="Secretoglobin family 1A member 1" evidence="5">
    <location>
        <begin position="20"/>
        <end position="115"/>
    </location>
</feature>
<name>A0A8C0DLY0_BALMU</name>
<comment type="similarity">
    <text evidence="2">Belongs to the secretoglobin family.</text>
</comment>
<dbReference type="Gene3D" id="1.20.920.50">
    <property type="match status" value="1"/>
</dbReference>
<evidence type="ECO:0000256" key="5">
    <source>
        <dbReference type="SAM" id="SignalP"/>
    </source>
</evidence>
<evidence type="ECO:0000256" key="4">
    <source>
        <dbReference type="ARBA" id="ARBA00022729"/>
    </source>
</evidence>
<evidence type="ECO:0008006" key="7">
    <source>
        <dbReference type="Google" id="ProtNLM"/>
    </source>
</evidence>
<dbReference type="GeneTree" id="ENSGT00390000009774"/>
<evidence type="ECO:0000256" key="1">
    <source>
        <dbReference type="ARBA" id="ARBA00004613"/>
    </source>
</evidence>
<dbReference type="PANTHER" id="PTHR21226:SF8">
    <property type="entry name" value="ABPA10-RELATED"/>
    <property type="match status" value="1"/>
</dbReference>
<evidence type="ECO:0000256" key="3">
    <source>
        <dbReference type="ARBA" id="ARBA00022525"/>
    </source>
</evidence>
<dbReference type="GO" id="GO:0005496">
    <property type="term" value="F:steroid binding"/>
    <property type="evidence" value="ECO:0007669"/>
    <property type="project" value="TreeGrafter"/>
</dbReference>
<dbReference type="InterPro" id="IPR035960">
    <property type="entry name" value="Secretoglobin_sf"/>
</dbReference>
<dbReference type="InterPro" id="IPR006178">
    <property type="entry name" value="CH1-like"/>
</dbReference>
<dbReference type="InterPro" id="IPR053723">
    <property type="entry name" value="Secretoglobin_Domain_sf"/>
</dbReference>
<comment type="subcellular location">
    <subcellularLocation>
        <location evidence="1">Secreted</location>
    </subcellularLocation>
</comment>
<reference evidence="6" key="1">
    <citation type="submission" date="2023-09" db="UniProtKB">
        <authorList>
            <consortium name="Ensembl"/>
        </authorList>
    </citation>
    <scope>IDENTIFICATION</scope>
</reference>
<dbReference type="InterPro" id="IPR016126">
    <property type="entry name" value="Secretoglobin"/>
</dbReference>
<dbReference type="Pfam" id="PF01099">
    <property type="entry name" value="Uteroglobin"/>
    <property type="match status" value="1"/>
</dbReference>
<evidence type="ECO:0000256" key="2">
    <source>
        <dbReference type="ARBA" id="ARBA00008650"/>
    </source>
</evidence>
<dbReference type="SMART" id="SM00096">
    <property type="entry name" value="UTG"/>
    <property type="match status" value="1"/>
</dbReference>
<dbReference type="OMA" id="VANCDIC"/>
<accession>A0A8C0DLY0</accession>
<dbReference type="SUPFAM" id="SSF48201">
    <property type="entry name" value="Uteroglobin-like"/>
    <property type="match status" value="1"/>
</dbReference>
<feature type="signal peptide" evidence="5">
    <location>
        <begin position="1"/>
        <end position="19"/>
    </location>
</feature>
<dbReference type="AlphaFoldDB" id="A0A8C0DLY0"/>
<dbReference type="PRINTS" id="PR00827">
    <property type="entry name" value="FELALLERGEN"/>
</dbReference>
<keyword evidence="3" id="KW-0964">Secreted</keyword>
<organism evidence="6">
    <name type="scientific">Balaenoptera musculus</name>
    <name type="common">Blue whale</name>
    <dbReference type="NCBI Taxonomy" id="9771"/>
    <lineage>
        <taxon>Eukaryota</taxon>
        <taxon>Metazoa</taxon>
        <taxon>Chordata</taxon>
        <taxon>Craniata</taxon>
        <taxon>Vertebrata</taxon>
        <taxon>Euteleostomi</taxon>
        <taxon>Mammalia</taxon>
        <taxon>Eutheria</taxon>
        <taxon>Laurasiatheria</taxon>
        <taxon>Artiodactyla</taxon>
        <taxon>Whippomorpha</taxon>
        <taxon>Cetacea</taxon>
        <taxon>Mysticeti</taxon>
        <taxon>Balaenopteridae</taxon>
        <taxon>Balaenoptera</taxon>
    </lineage>
</organism>
<sequence>MMRAGALLMLCTALLPISGGNCDICPALKETLSLFVAGTPEDYMANVRQYETDPLVLDTASQLKSCADRKLTEEGRQNTLALELALTRPSCLCGTTWLWCQALSTGLPDGSLSSP</sequence>
<dbReference type="PROSITE" id="PS51311">
    <property type="entry name" value="SCGB"/>
    <property type="match status" value="1"/>
</dbReference>
<evidence type="ECO:0000313" key="6">
    <source>
        <dbReference type="Ensembl" id="ENSBMSP00010023007.1"/>
    </source>
</evidence>
<dbReference type="GO" id="GO:0005576">
    <property type="term" value="C:extracellular region"/>
    <property type="evidence" value="ECO:0007669"/>
    <property type="project" value="UniProtKB-SubCell"/>
</dbReference>
<dbReference type="PANTHER" id="PTHR21226">
    <property type="entry name" value="ABPA10-RELATED"/>
    <property type="match status" value="1"/>
</dbReference>